<evidence type="ECO:0000313" key="2">
    <source>
        <dbReference type="EMBL" id="GER25874.1"/>
    </source>
</evidence>
<sequence>MESFLSPNRASSRLDDKFGGENIRQLGPEPIPPSGRLLTAVILPENHLGHINFLRPVDGHRNPLAVVEHADEICSGVNFYLQPVHGRVPLAVVGGIDQDLVEDFVEAGHVCNVPIYHFSPLENPEALLALDDGPDVGVGPEEDVVVLRALLIGLLDCFFEFGL</sequence>
<evidence type="ECO:0000313" key="3">
    <source>
        <dbReference type="Proteomes" id="UP000325081"/>
    </source>
</evidence>
<keyword evidence="3" id="KW-1185">Reference proteome</keyword>
<protein>
    <submittedName>
        <fullName evidence="2">Tubulin/FtsZ family protein</fullName>
    </submittedName>
</protein>
<dbReference type="Proteomes" id="UP000325081">
    <property type="component" value="Unassembled WGS sequence"/>
</dbReference>
<reference evidence="3" key="1">
    <citation type="journal article" date="2019" name="Curr. Biol.">
        <title>Genome Sequence of Striga asiatica Provides Insight into the Evolution of Plant Parasitism.</title>
        <authorList>
            <person name="Yoshida S."/>
            <person name="Kim S."/>
            <person name="Wafula E.K."/>
            <person name="Tanskanen J."/>
            <person name="Kim Y.M."/>
            <person name="Honaas L."/>
            <person name="Yang Z."/>
            <person name="Spallek T."/>
            <person name="Conn C.E."/>
            <person name="Ichihashi Y."/>
            <person name="Cheong K."/>
            <person name="Cui S."/>
            <person name="Der J.P."/>
            <person name="Gundlach H."/>
            <person name="Jiao Y."/>
            <person name="Hori C."/>
            <person name="Ishida J.K."/>
            <person name="Kasahara H."/>
            <person name="Kiba T."/>
            <person name="Kim M.S."/>
            <person name="Koo N."/>
            <person name="Laohavisit A."/>
            <person name="Lee Y.H."/>
            <person name="Lumba S."/>
            <person name="McCourt P."/>
            <person name="Mortimer J.C."/>
            <person name="Mutuku J.M."/>
            <person name="Nomura T."/>
            <person name="Sasaki-Sekimoto Y."/>
            <person name="Seto Y."/>
            <person name="Wang Y."/>
            <person name="Wakatake T."/>
            <person name="Sakakibara H."/>
            <person name="Demura T."/>
            <person name="Yamaguchi S."/>
            <person name="Yoneyama K."/>
            <person name="Manabe R.I."/>
            <person name="Nelson D.C."/>
            <person name="Schulman A.H."/>
            <person name="Timko M.P."/>
            <person name="dePamphilis C.W."/>
            <person name="Choi D."/>
            <person name="Shirasu K."/>
        </authorList>
    </citation>
    <scope>NUCLEOTIDE SEQUENCE [LARGE SCALE GENOMIC DNA]</scope>
    <source>
        <strain evidence="3">cv. UVA1</strain>
    </source>
</reference>
<accession>A0A5A7NZZ2</accession>
<dbReference type="AlphaFoldDB" id="A0A5A7NZZ2"/>
<evidence type="ECO:0000256" key="1">
    <source>
        <dbReference type="SAM" id="MobiDB-lite"/>
    </source>
</evidence>
<feature type="compositionally biased region" description="Polar residues" evidence="1">
    <location>
        <begin position="1"/>
        <end position="11"/>
    </location>
</feature>
<dbReference type="EMBL" id="BKCP01000558">
    <property type="protein sequence ID" value="GER25874.1"/>
    <property type="molecule type" value="Genomic_DNA"/>
</dbReference>
<proteinExistence type="predicted"/>
<comment type="caution">
    <text evidence="2">The sequence shown here is derived from an EMBL/GenBank/DDBJ whole genome shotgun (WGS) entry which is preliminary data.</text>
</comment>
<organism evidence="2 3">
    <name type="scientific">Striga asiatica</name>
    <name type="common">Asiatic witchweed</name>
    <name type="synonym">Buchnera asiatica</name>
    <dbReference type="NCBI Taxonomy" id="4170"/>
    <lineage>
        <taxon>Eukaryota</taxon>
        <taxon>Viridiplantae</taxon>
        <taxon>Streptophyta</taxon>
        <taxon>Embryophyta</taxon>
        <taxon>Tracheophyta</taxon>
        <taxon>Spermatophyta</taxon>
        <taxon>Magnoliopsida</taxon>
        <taxon>eudicotyledons</taxon>
        <taxon>Gunneridae</taxon>
        <taxon>Pentapetalae</taxon>
        <taxon>asterids</taxon>
        <taxon>lamiids</taxon>
        <taxon>Lamiales</taxon>
        <taxon>Orobanchaceae</taxon>
        <taxon>Buchnereae</taxon>
        <taxon>Striga</taxon>
    </lineage>
</organism>
<gene>
    <name evidence="2" type="ORF">STAS_01476</name>
</gene>
<feature type="region of interest" description="Disordered" evidence="1">
    <location>
        <begin position="1"/>
        <end position="29"/>
    </location>
</feature>
<name>A0A5A7NZZ2_STRAF</name>